<evidence type="ECO:0000259" key="1">
    <source>
        <dbReference type="Pfam" id="PF23155"/>
    </source>
</evidence>
<dbReference type="InterPro" id="IPR055481">
    <property type="entry name" value="DUF7053"/>
</dbReference>
<feature type="domain" description="DUF7053" evidence="1">
    <location>
        <begin position="8"/>
        <end position="179"/>
    </location>
</feature>
<comment type="caution">
    <text evidence="2">The sequence shown here is derived from an EMBL/GenBank/DDBJ whole genome shotgun (WGS) entry which is preliminary data.</text>
</comment>
<gene>
    <name evidence="2" type="ORF">QBC35DRAFT_382612</name>
</gene>
<protein>
    <recommendedName>
        <fullName evidence="1">DUF7053 domain-containing protein</fullName>
    </recommendedName>
</protein>
<dbReference type="PANTHER" id="PTHR38117:SF1">
    <property type="entry name" value="DUF3074 DOMAIN-CONTAINING PROTEIN"/>
    <property type="match status" value="1"/>
</dbReference>
<dbReference type="EMBL" id="MU864388">
    <property type="protein sequence ID" value="KAK4188417.1"/>
    <property type="molecule type" value="Genomic_DNA"/>
</dbReference>
<name>A0AAN6WXR0_9PEZI</name>
<reference evidence="2" key="2">
    <citation type="submission" date="2023-05" db="EMBL/GenBank/DDBJ databases">
        <authorList>
            <consortium name="Lawrence Berkeley National Laboratory"/>
            <person name="Steindorff A."/>
            <person name="Hensen N."/>
            <person name="Bonometti L."/>
            <person name="Westerberg I."/>
            <person name="Brannstrom I.O."/>
            <person name="Guillou S."/>
            <person name="Cros-Aarteil S."/>
            <person name="Calhoun S."/>
            <person name="Haridas S."/>
            <person name="Kuo A."/>
            <person name="Mondo S."/>
            <person name="Pangilinan J."/>
            <person name="Riley R."/>
            <person name="Labutti K."/>
            <person name="Andreopoulos B."/>
            <person name="Lipzen A."/>
            <person name="Chen C."/>
            <person name="Yanf M."/>
            <person name="Daum C."/>
            <person name="Ng V."/>
            <person name="Clum A."/>
            <person name="Ohm R."/>
            <person name="Martin F."/>
            <person name="Silar P."/>
            <person name="Natvig D."/>
            <person name="Lalanne C."/>
            <person name="Gautier V."/>
            <person name="Ament-Velasquez S.L."/>
            <person name="Kruys A."/>
            <person name="Hutchinson M.I."/>
            <person name="Powell A.J."/>
            <person name="Barry K."/>
            <person name="Miller A.N."/>
            <person name="Grigoriev I.V."/>
            <person name="Debuchy R."/>
            <person name="Gladieux P."/>
            <person name="Thoren M.H."/>
            <person name="Johannesson H."/>
        </authorList>
    </citation>
    <scope>NUCLEOTIDE SEQUENCE</scope>
    <source>
        <strain evidence="2">PSN309</strain>
    </source>
</reference>
<evidence type="ECO:0000313" key="3">
    <source>
        <dbReference type="Proteomes" id="UP001302126"/>
    </source>
</evidence>
<evidence type="ECO:0000313" key="2">
    <source>
        <dbReference type="EMBL" id="KAK4188417.1"/>
    </source>
</evidence>
<organism evidence="2 3">
    <name type="scientific">Podospora australis</name>
    <dbReference type="NCBI Taxonomy" id="1536484"/>
    <lineage>
        <taxon>Eukaryota</taxon>
        <taxon>Fungi</taxon>
        <taxon>Dikarya</taxon>
        <taxon>Ascomycota</taxon>
        <taxon>Pezizomycotina</taxon>
        <taxon>Sordariomycetes</taxon>
        <taxon>Sordariomycetidae</taxon>
        <taxon>Sordariales</taxon>
        <taxon>Podosporaceae</taxon>
        <taxon>Podospora</taxon>
    </lineage>
</organism>
<proteinExistence type="predicted"/>
<accession>A0AAN6WXR0</accession>
<dbReference type="PANTHER" id="PTHR38117">
    <property type="entry name" value="NACHT AND WD40 DOMAIN PROTEIN"/>
    <property type="match status" value="1"/>
</dbReference>
<sequence length="195" mass="21434">MTAPSLVVITRVPIPASLDPAVVLQTLQAYEPLIRANPLLEKFEQRHLDVSEVVNDPLFREDGAKLQAFIVYDRVPIIPGLGSWATTRVEIPCVMQSFDHGVRCRAHAQAGVVVRSSYEVRRRGEVQDGPELVIGPGEEGEYELVEISGIECSALVKHFVKARFQAAHQEILQRIVNDAGQTAAARPAATPGRHQ</sequence>
<dbReference type="Proteomes" id="UP001302126">
    <property type="component" value="Unassembled WGS sequence"/>
</dbReference>
<keyword evidence="3" id="KW-1185">Reference proteome</keyword>
<dbReference type="Pfam" id="PF23155">
    <property type="entry name" value="DUF7053"/>
    <property type="match status" value="1"/>
</dbReference>
<reference evidence="2" key="1">
    <citation type="journal article" date="2023" name="Mol. Phylogenet. Evol.">
        <title>Genome-scale phylogeny and comparative genomics of the fungal order Sordariales.</title>
        <authorList>
            <person name="Hensen N."/>
            <person name="Bonometti L."/>
            <person name="Westerberg I."/>
            <person name="Brannstrom I.O."/>
            <person name="Guillou S."/>
            <person name="Cros-Aarteil S."/>
            <person name="Calhoun S."/>
            <person name="Haridas S."/>
            <person name="Kuo A."/>
            <person name="Mondo S."/>
            <person name="Pangilinan J."/>
            <person name="Riley R."/>
            <person name="LaButti K."/>
            <person name="Andreopoulos B."/>
            <person name="Lipzen A."/>
            <person name="Chen C."/>
            <person name="Yan M."/>
            <person name="Daum C."/>
            <person name="Ng V."/>
            <person name="Clum A."/>
            <person name="Steindorff A."/>
            <person name="Ohm R.A."/>
            <person name="Martin F."/>
            <person name="Silar P."/>
            <person name="Natvig D.O."/>
            <person name="Lalanne C."/>
            <person name="Gautier V."/>
            <person name="Ament-Velasquez S.L."/>
            <person name="Kruys A."/>
            <person name="Hutchinson M.I."/>
            <person name="Powell A.J."/>
            <person name="Barry K."/>
            <person name="Miller A.N."/>
            <person name="Grigoriev I.V."/>
            <person name="Debuchy R."/>
            <person name="Gladieux P."/>
            <person name="Hiltunen Thoren M."/>
            <person name="Johannesson H."/>
        </authorList>
    </citation>
    <scope>NUCLEOTIDE SEQUENCE</scope>
    <source>
        <strain evidence="2">PSN309</strain>
    </source>
</reference>
<dbReference type="AlphaFoldDB" id="A0AAN6WXR0"/>